<dbReference type="Pfam" id="PF00702">
    <property type="entry name" value="Hydrolase"/>
    <property type="match status" value="1"/>
</dbReference>
<dbReference type="SFLD" id="SFLDS00003">
    <property type="entry name" value="Haloacid_Dehalogenase"/>
    <property type="match status" value="1"/>
</dbReference>
<feature type="domain" description="P-type ATPase A" evidence="7">
    <location>
        <begin position="118"/>
        <end position="217"/>
    </location>
</feature>
<feature type="transmembrane region" description="Helical" evidence="6">
    <location>
        <begin position="272"/>
        <end position="294"/>
    </location>
</feature>
<dbReference type="PRINTS" id="PR00120">
    <property type="entry name" value="HATPASE"/>
</dbReference>
<proteinExistence type="predicted"/>
<evidence type="ECO:0000256" key="4">
    <source>
        <dbReference type="ARBA" id="ARBA00022989"/>
    </source>
</evidence>
<dbReference type="Gene3D" id="2.70.150.10">
    <property type="entry name" value="Calcium-transporting ATPase, cytoplasmic transduction domain A"/>
    <property type="match status" value="1"/>
</dbReference>
<dbReference type="RefSeq" id="WP_262095533.1">
    <property type="nucleotide sequence ID" value="NZ_JAOEGN010000002.1"/>
</dbReference>
<dbReference type="Pfam" id="PF00122">
    <property type="entry name" value="E1-E2_ATPase"/>
    <property type="match status" value="1"/>
</dbReference>
<organism evidence="8 9">
    <name type="scientific">Paracholeplasma vituli</name>
    <dbReference type="NCBI Taxonomy" id="69473"/>
    <lineage>
        <taxon>Bacteria</taxon>
        <taxon>Bacillati</taxon>
        <taxon>Mycoplasmatota</taxon>
        <taxon>Mollicutes</taxon>
        <taxon>Acholeplasmatales</taxon>
        <taxon>Acholeplasmataceae</taxon>
        <taxon>Paracholeplasma</taxon>
    </lineage>
</organism>
<keyword evidence="5 6" id="KW-0472">Membrane</keyword>
<dbReference type="Gene3D" id="1.20.1110.10">
    <property type="entry name" value="Calcium-transporting ATPase, transmembrane domain"/>
    <property type="match status" value="1"/>
</dbReference>
<dbReference type="Gene3D" id="3.40.1110.10">
    <property type="entry name" value="Calcium-transporting ATPase, cytoplasmic domain N"/>
    <property type="match status" value="1"/>
</dbReference>
<keyword evidence="3" id="KW-1278">Translocase</keyword>
<gene>
    <name evidence="8" type="ORF">N7603_01415</name>
</gene>
<name>A0ABT2PTM8_9MOLU</name>
<dbReference type="Gene3D" id="3.40.50.1000">
    <property type="entry name" value="HAD superfamily/HAD-like"/>
    <property type="match status" value="1"/>
</dbReference>
<dbReference type="InterPro" id="IPR001757">
    <property type="entry name" value="P_typ_ATPase"/>
</dbReference>
<dbReference type="SFLD" id="SFLDG00002">
    <property type="entry name" value="C1.7:_P-type_atpase_like"/>
    <property type="match status" value="1"/>
</dbReference>
<evidence type="ECO:0000313" key="9">
    <source>
        <dbReference type="Proteomes" id="UP001209076"/>
    </source>
</evidence>
<feature type="transmembrane region" description="Helical" evidence="6">
    <location>
        <begin position="614"/>
        <end position="634"/>
    </location>
</feature>
<sequence length="823" mass="90507">MEDIKPRKKSKKELSHTVEVERPNPEIQQGLTYQQVEERLIAGLSNKISSGSTKTITSIVLSNIMTFFNLLNIGIATWLITVGAFKDLFFIVIVSMNVGIGIFQEIKAKKTIDKLSLLSAPTGLVIRDGEEQEIMISDLVIDDLMKLTTGKQISADAVVRDGQIEVNESLLTGESDPIVKKVGDELYSGSFVVSGHCIAQINKIGKDSYIENLAKQAKKYRKPKSDLLKSLRNIITTVGFLIVPIGATLFYMQMNNVAGITYPEAVRGVSGAVIGMIPSGLFLLTSVTLAVGVLRLAQNNTLVQELYCIEMLARVDTLCLDKTGTITDGTMQVKNVIEYVNPSGLPIKKAIPTIMASLEEKNLTSEALEQKFGTTKRIKTKSVIQFSSARKLSAVEFDKYGTFAMGAPEFVLKKDAYAEVSEDVEKYAKDGYRVLAIAHSTGSIDGDKLPQDIKAIGLIVIEDTIRPDAILTIEYFKTHNVDVKVISGDNPMTVAHISKRAGIADADKYISLEGVSDKDVIRFADKYTVFGRVSPTQKKLLIESLKRSGRTVAMTGDGVNDILALKEADTSIAMASGSEAARNVSHLVLMDSNFSSMPKVVNEGRRVINNVQRVAILFLTKTIFSFMLSIVAILSKGIYPITPSQLSMIDFLVIGLPSFILALEPNTNQVRGRFLLNVLKRALPGAIVVVMNVLIIFALTPILNIDKTQSSTLIVITATFTSMMVLLRVLRPMNTVRRILFLVMFSSFIGLVIFMPDFFEFNSFWRDYHSSSTGELVPRLPVDQLLLLIVLIQAAFPAMGIVSNIPNYISKGIRYVLMKLSNI</sequence>
<feature type="transmembrane region" description="Helical" evidence="6">
    <location>
        <begin position="59"/>
        <end position="82"/>
    </location>
</feature>
<feature type="transmembrane region" description="Helical" evidence="6">
    <location>
        <begin position="683"/>
        <end position="703"/>
    </location>
</feature>
<feature type="transmembrane region" description="Helical" evidence="6">
    <location>
        <begin position="785"/>
        <end position="809"/>
    </location>
</feature>
<dbReference type="SUPFAM" id="SSF56784">
    <property type="entry name" value="HAD-like"/>
    <property type="match status" value="1"/>
</dbReference>
<feature type="transmembrane region" description="Helical" evidence="6">
    <location>
        <begin position="709"/>
        <end position="727"/>
    </location>
</feature>
<dbReference type="SUPFAM" id="SSF81653">
    <property type="entry name" value="Calcium ATPase, transduction domain A"/>
    <property type="match status" value="1"/>
</dbReference>
<dbReference type="PANTHER" id="PTHR42861">
    <property type="entry name" value="CALCIUM-TRANSPORTING ATPASE"/>
    <property type="match status" value="1"/>
</dbReference>
<evidence type="ECO:0000313" key="8">
    <source>
        <dbReference type="EMBL" id="MCU0104310.1"/>
    </source>
</evidence>
<dbReference type="SFLD" id="SFLDF00027">
    <property type="entry name" value="p-type_atpase"/>
    <property type="match status" value="1"/>
</dbReference>
<dbReference type="Proteomes" id="UP001209076">
    <property type="component" value="Unassembled WGS sequence"/>
</dbReference>
<comment type="subcellular location">
    <subcellularLocation>
        <location evidence="1">Membrane</location>
        <topology evidence="1">Multi-pass membrane protein</topology>
    </subcellularLocation>
</comment>
<evidence type="ECO:0000256" key="2">
    <source>
        <dbReference type="ARBA" id="ARBA00022692"/>
    </source>
</evidence>
<accession>A0ABT2PTM8</accession>
<dbReference type="InterPro" id="IPR023299">
    <property type="entry name" value="ATPase_P-typ_cyto_dom_N"/>
</dbReference>
<evidence type="ECO:0000256" key="5">
    <source>
        <dbReference type="ARBA" id="ARBA00023136"/>
    </source>
</evidence>
<feature type="transmembrane region" description="Helical" evidence="6">
    <location>
        <begin position="231"/>
        <end position="252"/>
    </location>
</feature>
<dbReference type="InterPro" id="IPR018303">
    <property type="entry name" value="ATPase_P-typ_P_site"/>
</dbReference>
<dbReference type="InterPro" id="IPR059000">
    <property type="entry name" value="ATPase_P-type_domA"/>
</dbReference>
<dbReference type="InterPro" id="IPR044492">
    <property type="entry name" value="P_typ_ATPase_HD_dom"/>
</dbReference>
<feature type="transmembrane region" description="Helical" evidence="6">
    <location>
        <begin position="88"/>
        <end position="106"/>
    </location>
</feature>
<dbReference type="EMBL" id="JAOEGN010000002">
    <property type="protein sequence ID" value="MCU0104310.1"/>
    <property type="molecule type" value="Genomic_DNA"/>
</dbReference>
<feature type="transmembrane region" description="Helical" evidence="6">
    <location>
        <begin position="739"/>
        <end position="759"/>
    </location>
</feature>
<comment type="caution">
    <text evidence="8">The sequence shown here is derived from an EMBL/GenBank/DDBJ whole genome shotgun (WGS) entry which is preliminary data.</text>
</comment>
<dbReference type="InterPro" id="IPR023214">
    <property type="entry name" value="HAD_sf"/>
</dbReference>
<keyword evidence="9" id="KW-1185">Reference proteome</keyword>
<dbReference type="SUPFAM" id="SSF81665">
    <property type="entry name" value="Calcium ATPase, transmembrane domain M"/>
    <property type="match status" value="1"/>
</dbReference>
<reference evidence="9" key="1">
    <citation type="submission" date="2023-07" db="EMBL/GenBank/DDBJ databases">
        <title>Novel Mycoplasma species identified in domestic and wild animals.</title>
        <authorList>
            <person name="Volokhov D.V."/>
            <person name="Furtak V.A."/>
            <person name="Zagorodnyaya T.A."/>
        </authorList>
    </citation>
    <scope>NUCLEOTIDE SEQUENCE [LARGE SCALE GENOMIC DNA]</scope>
    <source>
        <strain evidence="9">92-19</strain>
    </source>
</reference>
<dbReference type="PROSITE" id="PS00154">
    <property type="entry name" value="ATPASE_E1_E2"/>
    <property type="match status" value="1"/>
</dbReference>
<dbReference type="NCBIfam" id="TIGR01494">
    <property type="entry name" value="ATPase_P-type"/>
    <property type="match status" value="2"/>
</dbReference>
<dbReference type="InterPro" id="IPR036412">
    <property type="entry name" value="HAD-like_sf"/>
</dbReference>
<evidence type="ECO:0000256" key="3">
    <source>
        <dbReference type="ARBA" id="ARBA00022967"/>
    </source>
</evidence>
<evidence type="ECO:0000259" key="7">
    <source>
        <dbReference type="Pfam" id="PF00122"/>
    </source>
</evidence>
<keyword evidence="2 6" id="KW-0812">Transmembrane</keyword>
<dbReference type="PRINTS" id="PR00119">
    <property type="entry name" value="CATATPASE"/>
</dbReference>
<keyword evidence="4 6" id="KW-1133">Transmembrane helix</keyword>
<evidence type="ECO:0000256" key="6">
    <source>
        <dbReference type="SAM" id="Phobius"/>
    </source>
</evidence>
<dbReference type="InterPro" id="IPR023298">
    <property type="entry name" value="ATPase_P-typ_TM_dom_sf"/>
</dbReference>
<feature type="transmembrane region" description="Helical" evidence="6">
    <location>
        <begin position="646"/>
        <end position="663"/>
    </location>
</feature>
<dbReference type="InterPro" id="IPR008250">
    <property type="entry name" value="ATPase_P-typ_transduc_dom_A_sf"/>
</dbReference>
<protein>
    <submittedName>
        <fullName evidence="8">HAD-IC family P-type ATPase</fullName>
    </submittedName>
</protein>
<evidence type="ECO:0000256" key="1">
    <source>
        <dbReference type="ARBA" id="ARBA00004141"/>
    </source>
</evidence>